<comment type="caution">
    <text evidence="1">The sequence shown here is derived from an EMBL/GenBank/DDBJ whole genome shotgun (WGS) entry which is preliminary data.</text>
</comment>
<organism evidence="1 2">
    <name type="scientific">Nephila pilipes</name>
    <name type="common">Giant wood spider</name>
    <name type="synonym">Nephila maculata</name>
    <dbReference type="NCBI Taxonomy" id="299642"/>
    <lineage>
        <taxon>Eukaryota</taxon>
        <taxon>Metazoa</taxon>
        <taxon>Ecdysozoa</taxon>
        <taxon>Arthropoda</taxon>
        <taxon>Chelicerata</taxon>
        <taxon>Arachnida</taxon>
        <taxon>Araneae</taxon>
        <taxon>Araneomorphae</taxon>
        <taxon>Entelegynae</taxon>
        <taxon>Araneoidea</taxon>
        <taxon>Nephilidae</taxon>
        <taxon>Nephila</taxon>
    </lineage>
</organism>
<dbReference type="AlphaFoldDB" id="A0A8X6QEN6"/>
<name>A0A8X6QEN6_NEPPI</name>
<dbReference type="Proteomes" id="UP000887013">
    <property type="component" value="Unassembled WGS sequence"/>
</dbReference>
<protein>
    <submittedName>
        <fullName evidence="1">Uncharacterized protein</fullName>
    </submittedName>
</protein>
<gene>
    <name evidence="1" type="ORF">NPIL_467631</name>
</gene>
<reference evidence="1" key="1">
    <citation type="submission" date="2020-08" db="EMBL/GenBank/DDBJ databases">
        <title>Multicomponent nature underlies the extraordinary mechanical properties of spider dragline silk.</title>
        <authorList>
            <person name="Kono N."/>
            <person name="Nakamura H."/>
            <person name="Mori M."/>
            <person name="Yoshida Y."/>
            <person name="Ohtoshi R."/>
            <person name="Malay A.D."/>
            <person name="Moran D.A.P."/>
            <person name="Tomita M."/>
            <person name="Numata K."/>
            <person name="Arakawa K."/>
        </authorList>
    </citation>
    <scope>NUCLEOTIDE SEQUENCE</scope>
</reference>
<keyword evidence="2" id="KW-1185">Reference proteome</keyword>
<evidence type="ECO:0000313" key="1">
    <source>
        <dbReference type="EMBL" id="GFU14657.1"/>
    </source>
</evidence>
<accession>A0A8X6QEN6</accession>
<dbReference type="EMBL" id="BMAW01030015">
    <property type="protein sequence ID" value="GFU14657.1"/>
    <property type="molecule type" value="Genomic_DNA"/>
</dbReference>
<sequence length="108" mass="12090">MLSRHHTSYLFIRVLINDGKWVLFDTSKSSKDLLSPKGTVPYCARLYTPKHYYALCLVDRTLRGSLRSATNGRNDHCGAILTTIGMYATDIATEIPSTDEPQKSTLPL</sequence>
<proteinExistence type="predicted"/>
<evidence type="ECO:0000313" key="2">
    <source>
        <dbReference type="Proteomes" id="UP000887013"/>
    </source>
</evidence>